<evidence type="ECO:0000259" key="3">
    <source>
        <dbReference type="PROSITE" id="PS51462"/>
    </source>
</evidence>
<dbReference type="AlphaFoldDB" id="A0A1H2BE72"/>
<dbReference type="Pfam" id="PF00293">
    <property type="entry name" value="NUDIX"/>
    <property type="match status" value="1"/>
</dbReference>
<keyword evidence="2" id="KW-0378">Hydrolase</keyword>
<sequence>MSPNKACPVILSSIPGARILLFRHPVAGVQLVKGTIEKGETPAETALRELSEESGIAAASVVSDLGCWDAGHLDQIWSFQLCFTHASLPEQWAHLTLDDHGHTFNFFWAPLDNLPYDDCHPVFRRALRFLAARLTARGFVLAHDQSSDTSAEGPT</sequence>
<evidence type="ECO:0000256" key="2">
    <source>
        <dbReference type="ARBA" id="ARBA00022801"/>
    </source>
</evidence>
<dbReference type="Proteomes" id="UP000198481">
    <property type="component" value="Chromosome I"/>
</dbReference>
<protein>
    <submittedName>
        <fullName evidence="4">8-oxo-dGTP pyrophosphatase MutT, NUDIX family</fullName>
    </submittedName>
</protein>
<evidence type="ECO:0000256" key="1">
    <source>
        <dbReference type="ARBA" id="ARBA00001946"/>
    </source>
</evidence>
<dbReference type="InterPro" id="IPR020084">
    <property type="entry name" value="NUDIX_hydrolase_CS"/>
</dbReference>
<proteinExistence type="predicted"/>
<dbReference type="Gene3D" id="3.90.79.10">
    <property type="entry name" value="Nucleoside Triphosphate Pyrophosphohydrolase"/>
    <property type="match status" value="1"/>
</dbReference>
<name>A0A1H2BE72_9PSED</name>
<evidence type="ECO:0000313" key="5">
    <source>
        <dbReference type="Proteomes" id="UP000198481"/>
    </source>
</evidence>
<dbReference type="InterPro" id="IPR000086">
    <property type="entry name" value="NUDIX_hydrolase_dom"/>
</dbReference>
<dbReference type="RefSeq" id="WP_092280430.1">
    <property type="nucleotide sequence ID" value="NZ_LT629762.1"/>
</dbReference>
<dbReference type="GO" id="GO:0016787">
    <property type="term" value="F:hydrolase activity"/>
    <property type="evidence" value="ECO:0007669"/>
    <property type="project" value="UniProtKB-KW"/>
</dbReference>
<evidence type="ECO:0000313" key="4">
    <source>
        <dbReference type="EMBL" id="SDT56096.1"/>
    </source>
</evidence>
<dbReference type="SUPFAM" id="SSF55811">
    <property type="entry name" value="Nudix"/>
    <property type="match status" value="1"/>
</dbReference>
<feature type="domain" description="Nudix hydrolase" evidence="3">
    <location>
        <begin position="1"/>
        <end position="131"/>
    </location>
</feature>
<dbReference type="PROSITE" id="PS00893">
    <property type="entry name" value="NUDIX_BOX"/>
    <property type="match status" value="1"/>
</dbReference>
<dbReference type="CDD" id="cd04663">
    <property type="entry name" value="NUDIX_Hydrolase"/>
    <property type="match status" value="1"/>
</dbReference>
<reference evidence="4 5" key="1">
    <citation type="submission" date="2016-10" db="EMBL/GenBank/DDBJ databases">
        <authorList>
            <person name="de Groot N.N."/>
        </authorList>
    </citation>
    <scope>NUCLEOTIDE SEQUENCE [LARGE SCALE GENOMIC DNA]</scope>
    <source>
        <strain evidence="4 5">LMG 26867</strain>
    </source>
</reference>
<dbReference type="InterPro" id="IPR015797">
    <property type="entry name" value="NUDIX_hydrolase-like_dom_sf"/>
</dbReference>
<dbReference type="EMBL" id="LT629762">
    <property type="protein sequence ID" value="SDT56096.1"/>
    <property type="molecule type" value="Genomic_DNA"/>
</dbReference>
<dbReference type="PROSITE" id="PS51462">
    <property type="entry name" value="NUDIX"/>
    <property type="match status" value="1"/>
</dbReference>
<organism evidence="4 5">
    <name type="scientific">Pseudomonas prosekii</name>
    <dbReference type="NCBI Taxonomy" id="1148509"/>
    <lineage>
        <taxon>Bacteria</taxon>
        <taxon>Pseudomonadati</taxon>
        <taxon>Pseudomonadota</taxon>
        <taxon>Gammaproteobacteria</taxon>
        <taxon>Pseudomonadales</taxon>
        <taxon>Pseudomonadaceae</taxon>
        <taxon>Pseudomonas</taxon>
    </lineage>
</organism>
<dbReference type="STRING" id="1148509.SAMN05216222_5099"/>
<gene>
    <name evidence="4" type="ORF">SAMN05216222_5099</name>
</gene>
<accession>A0A1H2BE72</accession>
<comment type="cofactor">
    <cofactor evidence="1">
        <name>Mg(2+)</name>
        <dbReference type="ChEBI" id="CHEBI:18420"/>
    </cofactor>
</comment>